<dbReference type="GO" id="GO:0005886">
    <property type="term" value="C:plasma membrane"/>
    <property type="evidence" value="ECO:0007669"/>
    <property type="project" value="UniProtKB-SubCell"/>
</dbReference>
<dbReference type="Gene3D" id="1.20.1250.20">
    <property type="entry name" value="MFS general substrate transporter like domains"/>
    <property type="match status" value="1"/>
</dbReference>
<feature type="transmembrane region" description="Helical" evidence="6">
    <location>
        <begin position="335"/>
        <end position="355"/>
    </location>
</feature>
<dbReference type="Pfam" id="PF07690">
    <property type="entry name" value="MFS_1"/>
    <property type="match status" value="1"/>
</dbReference>
<feature type="transmembrane region" description="Helical" evidence="6">
    <location>
        <begin position="226"/>
        <end position="245"/>
    </location>
</feature>
<feature type="transmembrane region" description="Helical" evidence="6">
    <location>
        <begin position="301"/>
        <end position="323"/>
    </location>
</feature>
<evidence type="ECO:0000256" key="3">
    <source>
        <dbReference type="ARBA" id="ARBA00022989"/>
    </source>
</evidence>
<dbReference type="PANTHER" id="PTHR42718:SF39">
    <property type="entry name" value="ACTINORHODIN TRANSPORTER-RELATED"/>
    <property type="match status" value="1"/>
</dbReference>
<keyword evidence="9" id="KW-1185">Reference proteome</keyword>
<dbReference type="InterPro" id="IPR020846">
    <property type="entry name" value="MFS_dom"/>
</dbReference>
<feature type="transmembrane region" description="Helical" evidence="6">
    <location>
        <begin position="170"/>
        <end position="188"/>
    </location>
</feature>
<organism evidence="8 9">
    <name type="scientific">Amycolatopsis albispora</name>
    <dbReference type="NCBI Taxonomy" id="1804986"/>
    <lineage>
        <taxon>Bacteria</taxon>
        <taxon>Bacillati</taxon>
        <taxon>Actinomycetota</taxon>
        <taxon>Actinomycetes</taxon>
        <taxon>Pseudonocardiales</taxon>
        <taxon>Pseudonocardiaceae</taxon>
        <taxon>Amycolatopsis</taxon>
    </lineage>
</organism>
<dbReference type="KEGG" id="aab:A4R43_03150"/>
<dbReference type="SUPFAM" id="SSF103473">
    <property type="entry name" value="MFS general substrate transporter"/>
    <property type="match status" value="1"/>
</dbReference>
<dbReference type="InterPro" id="IPR011701">
    <property type="entry name" value="MFS"/>
</dbReference>
<evidence type="ECO:0000256" key="4">
    <source>
        <dbReference type="ARBA" id="ARBA00023136"/>
    </source>
</evidence>
<feature type="transmembrane region" description="Helical" evidence="6">
    <location>
        <begin position="200"/>
        <end position="220"/>
    </location>
</feature>
<proteinExistence type="predicted"/>
<evidence type="ECO:0000256" key="5">
    <source>
        <dbReference type="SAM" id="MobiDB-lite"/>
    </source>
</evidence>
<dbReference type="OrthoDB" id="4532109at2"/>
<evidence type="ECO:0000313" key="8">
    <source>
        <dbReference type="EMBL" id="AXB41637.1"/>
    </source>
</evidence>
<evidence type="ECO:0000256" key="6">
    <source>
        <dbReference type="SAM" id="Phobius"/>
    </source>
</evidence>
<feature type="transmembrane region" description="Helical" evidence="6">
    <location>
        <begin position="361"/>
        <end position="378"/>
    </location>
</feature>
<evidence type="ECO:0000256" key="2">
    <source>
        <dbReference type="ARBA" id="ARBA00022692"/>
    </source>
</evidence>
<keyword evidence="2 6" id="KW-0812">Transmembrane</keyword>
<dbReference type="AlphaFoldDB" id="A0A344L0R3"/>
<dbReference type="PROSITE" id="PS50850">
    <property type="entry name" value="MFS"/>
    <property type="match status" value="1"/>
</dbReference>
<dbReference type="EMBL" id="CP015163">
    <property type="protein sequence ID" value="AXB41637.1"/>
    <property type="molecule type" value="Genomic_DNA"/>
</dbReference>
<name>A0A344L0R3_9PSEU</name>
<dbReference type="PANTHER" id="PTHR42718">
    <property type="entry name" value="MAJOR FACILITATOR SUPERFAMILY MULTIDRUG TRANSPORTER MFSC"/>
    <property type="match status" value="1"/>
</dbReference>
<feature type="transmembrane region" description="Helical" evidence="6">
    <location>
        <begin position="414"/>
        <end position="434"/>
    </location>
</feature>
<feature type="transmembrane region" description="Helical" evidence="6">
    <location>
        <begin position="47"/>
        <end position="66"/>
    </location>
</feature>
<feature type="transmembrane region" description="Helical" evidence="6">
    <location>
        <begin position="78"/>
        <end position="97"/>
    </location>
</feature>
<dbReference type="InterPro" id="IPR036259">
    <property type="entry name" value="MFS_trans_sf"/>
</dbReference>
<dbReference type="Gene3D" id="1.20.1720.10">
    <property type="entry name" value="Multidrug resistance protein D"/>
    <property type="match status" value="1"/>
</dbReference>
<protein>
    <submittedName>
        <fullName evidence="8">MFS transporter</fullName>
    </submittedName>
</protein>
<evidence type="ECO:0000259" key="7">
    <source>
        <dbReference type="PROSITE" id="PS50850"/>
    </source>
</evidence>
<dbReference type="Proteomes" id="UP000250434">
    <property type="component" value="Chromosome"/>
</dbReference>
<feature type="domain" description="Major facilitator superfamily (MFS) profile" evidence="7">
    <location>
        <begin position="12"/>
        <end position="439"/>
    </location>
</feature>
<gene>
    <name evidence="8" type="ORF">A4R43_03150</name>
</gene>
<comment type="subcellular location">
    <subcellularLocation>
        <location evidence="1">Cell membrane</location>
        <topology evidence="1">Multi-pass membrane protein</topology>
    </subcellularLocation>
</comment>
<feature type="transmembrane region" description="Helical" evidence="6">
    <location>
        <begin position="136"/>
        <end position="158"/>
    </location>
</feature>
<dbReference type="GO" id="GO:0022857">
    <property type="term" value="F:transmembrane transporter activity"/>
    <property type="evidence" value="ECO:0007669"/>
    <property type="project" value="InterPro"/>
</dbReference>
<accession>A0A344L0R3</accession>
<keyword evidence="3 6" id="KW-1133">Transmembrane helix</keyword>
<feature type="compositionally biased region" description="Low complexity" evidence="5">
    <location>
        <begin position="443"/>
        <end position="456"/>
    </location>
</feature>
<reference evidence="8 9" key="1">
    <citation type="submission" date="2016-04" db="EMBL/GenBank/DDBJ databases">
        <title>Complete genome sequence and analysis of deep-sea sediment isolate, Amycolatopsis sp. WP1.</title>
        <authorList>
            <person name="Wang H."/>
            <person name="Chen S."/>
            <person name="Wu Q."/>
        </authorList>
    </citation>
    <scope>NUCLEOTIDE SEQUENCE [LARGE SCALE GENOMIC DNA]</scope>
    <source>
        <strain evidence="8 9">WP1</strain>
    </source>
</reference>
<keyword evidence="4 6" id="KW-0472">Membrane</keyword>
<dbReference type="CDD" id="cd17321">
    <property type="entry name" value="MFS_MMR_MDR_like"/>
    <property type="match status" value="1"/>
</dbReference>
<feature type="transmembrane region" description="Helical" evidence="6">
    <location>
        <begin position="390"/>
        <end position="408"/>
    </location>
</feature>
<evidence type="ECO:0000313" key="9">
    <source>
        <dbReference type="Proteomes" id="UP000250434"/>
    </source>
</evidence>
<sequence length="462" mass="47252">MTTQLYRWRWPALAALLLAEAMNLLDGTVLPVAGPAIQADLAVDDATLQWLTAGYTLPFALLLITGGRLGDIFGRRRVFTAGVLSFVVCSAVCAVAPTAAVLLAARVVQGASAAVLIPQTFGLIRAMFTGTEVAKALGTIGPVMALSSVCGPVAGGLLTDADLFGLGWRPVFLINVPLGLAVLAAAPLIREDRSHARPRLDVGGTLLASTGIGLVVFPLVEGNGTGWTWLCFTLGLVTLAAFAVHQRGRTDPLVEPGLFRGRVFPASLAGSLLFFAVMNGLLFVLVLFLQLSQGKTPTGAALTLLPWSAGLAIGSWAAGSVLVPRFGPKVMRAGLVLVLAGLAGIAVSLTVVPLLVTGIGLGLFTVPFFGNALAGVAAHETGSASGLLNAVQQLGATVGVALLGTVFFRYGTHASVFVALALIAVVLALTLAMISPGRATRHTAGAAGRTTARPPGYTGGSR</sequence>
<feature type="transmembrane region" description="Helical" evidence="6">
    <location>
        <begin position="266"/>
        <end position="289"/>
    </location>
</feature>
<dbReference type="RefSeq" id="WP_113690908.1">
    <property type="nucleotide sequence ID" value="NZ_CP015163.1"/>
</dbReference>
<feature type="transmembrane region" description="Helical" evidence="6">
    <location>
        <begin position="103"/>
        <end position="124"/>
    </location>
</feature>
<feature type="region of interest" description="Disordered" evidence="5">
    <location>
        <begin position="443"/>
        <end position="462"/>
    </location>
</feature>
<evidence type="ECO:0000256" key="1">
    <source>
        <dbReference type="ARBA" id="ARBA00004651"/>
    </source>
</evidence>